<comment type="similarity">
    <text evidence="1">In the C-terminal section; belongs to the prokaryotic molybdopterin-containing oxidoreductase family.</text>
</comment>
<dbReference type="InterPro" id="IPR006657">
    <property type="entry name" value="MoPterin_dinucl-bd_dom"/>
</dbReference>
<dbReference type="Gene3D" id="2.20.25.90">
    <property type="entry name" value="ADC-like domains"/>
    <property type="match status" value="1"/>
</dbReference>
<dbReference type="SUPFAM" id="SSF53706">
    <property type="entry name" value="Formate dehydrogenase/DMSO reductase, domains 1-3"/>
    <property type="match status" value="1"/>
</dbReference>
<dbReference type="Gene3D" id="3.40.228.10">
    <property type="entry name" value="Dimethylsulfoxide Reductase, domain 2"/>
    <property type="match status" value="1"/>
</dbReference>
<dbReference type="CDD" id="cd00207">
    <property type="entry name" value="fer2"/>
    <property type="match status" value="1"/>
</dbReference>
<dbReference type="PROSITE" id="PS51085">
    <property type="entry name" value="2FE2S_FER_2"/>
    <property type="match status" value="1"/>
</dbReference>
<feature type="domain" description="4Fe-4S ferredoxin-type" evidence="10">
    <location>
        <begin position="201"/>
        <end position="230"/>
    </location>
</feature>
<evidence type="ECO:0000256" key="1">
    <source>
        <dbReference type="ARBA" id="ARBA00007023"/>
    </source>
</evidence>
<dbReference type="InterPro" id="IPR050123">
    <property type="entry name" value="Prok_molybdopt-oxidoreductase"/>
</dbReference>
<dbReference type="SMART" id="SM00929">
    <property type="entry name" value="NADH-G_4Fe-4S_3"/>
    <property type="match status" value="1"/>
</dbReference>
<evidence type="ECO:0000256" key="3">
    <source>
        <dbReference type="ARBA" id="ARBA00022714"/>
    </source>
</evidence>
<keyword evidence="5" id="KW-0677">Repeat</keyword>
<proteinExistence type="inferred from homology"/>
<dbReference type="Proteomes" id="UP001500902">
    <property type="component" value="Unassembled WGS sequence"/>
</dbReference>
<keyword evidence="4" id="KW-0479">Metal-binding</keyword>
<dbReference type="InterPro" id="IPR019574">
    <property type="entry name" value="NADH_UbQ_OxRdtase_Gsu_4Fe4S-bd"/>
</dbReference>
<evidence type="ECO:0000313" key="13">
    <source>
        <dbReference type="EMBL" id="GAA3689027.1"/>
    </source>
</evidence>
<comment type="caution">
    <text evidence="13">The sequence shown here is derived from an EMBL/GenBank/DDBJ whole genome shotgun (WGS) entry which is preliminary data.</text>
</comment>
<dbReference type="SUPFAM" id="SSF50692">
    <property type="entry name" value="ADC-like"/>
    <property type="match status" value="1"/>
</dbReference>
<sequence length="926" mass="100624">MSLIKEHDYGTPARSGEATVSVEIDGKTVQVPEGTSVMRAAAECGIDIPKLCATDSLEPFGSCRLCLVDIDGRRGSPASCTTPVADGMKVRTQTPELAELRRGVMELYISDHPLDCLTCPANGGCELQDMSGVVGLREVRYGFDGENHLDLPTDSTNPYFDFDASKCIACSRCVRACGEVQGTFALTIEGRGFESKVAAGAGGTFMESDCVSCGACVQACPTSTLQERSVVELGMPNRSVLTTCAYCGVGCSFKAELRGDEVVRMVPYKDGKANEGHSCVKGRFAFGYASHPDRQLKPMLRERITDPWREVEWEEAIGYVGSRMLEIQARYGAGAIGGISSSRCTNEEVYVVQKMVRAAFGNNNVDTCARVCHSPTGYGLKQTYGTSAGTQDFKSVDKADVILVIGANPTDAHPVFGSRIKRRLRQGAKLIVADPRRIDLVRSPHIQAEHHLQIQPGSNVALINAMGHVVVTEGLVDREFVEERCEDFTEWERFISAPEHSPEAVESITGVPAADLRAATRLYAGAHNSTIMYGLGVTEHSQGSTMVMGMANLAMATGNIGREGVGVNPLRGQNNVQGSCDMGSFPHELPGYRHVSDDVVRGTFETLWGRVLHSEPGLRIPNMFDAAIDGTFMGLFVHGEDIVQSDPNTKHVTAALSAMDLVVVQDLFLNETSKYAHVFLPGTSFLEKNGTFTNAERRINRVRPVMAPKTGKHEWEIVCEIAQAMGYPMKYDDSAQIMDEVAMTTPSFAGVSFAKLDEVGSVQWPCNDAAPEGTPIMHIDGFVRGKGRFVLTDYVPTQERSTRKFPLILTTGRILSQYNVGAQTRRTGNTAWHPEDLLEMHPHDAEVRGIRDGDTVALASRVGETSLRVKIAERMPVGVVYTTFHHPVTGANVVTTENSDWATNCPEYKVTAVQVSLPHPAPAQVK</sequence>
<evidence type="ECO:0000256" key="4">
    <source>
        <dbReference type="ARBA" id="ARBA00022723"/>
    </source>
</evidence>
<protein>
    <submittedName>
        <fullName evidence="13">Formate dehydrogenase subunit alpha</fullName>
    </submittedName>
</protein>
<keyword evidence="6" id="KW-0560">Oxidoreductase</keyword>
<evidence type="ECO:0000256" key="2">
    <source>
        <dbReference type="ARBA" id="ARBA00022485"/>
    </source>
</evidence>
<dbReference type="Gene3D" id="3.10.20.740">
    <property type="match status" value="1"/>
</dbReference>
<dbReference type="CDD" id="cd00508">
    <property type="entry name" value="MopB_CT_Fdh-Nap-like"/>
    <property type="match status" value="1"/>
</dbReference>
<dbReference type="EMBL" id="BAAAZP010000111">
    <property type="protein sequence ID" value="GAA3689027.1"/>
    <property type="molecule type" value="Genomic_DNA"/>
</dbReference>
<dbReference type="InterPro" id="IPR041924">
    <property type="entry name" value="Formate_Dh-H_N"/>
</dbReference>
<dbReference type="Gene3D" id="3.40.50.740">
    <property type="match status" value="1"/>
</dbReference>
<evidence type="ECO:0000256" key="7">
    <source>
        <dbReference type="ARBA" id="ARBA00023004"/>
    </source>
</evidence>
<dbReference type="Pfam" id="PF01568">
    <property type="entry name" value="Molydop_binding"/>
    <property type="match status" value="1"/>
</dbReference>
<evidence type="ECO:0000256" key="5">
    <source>
        <dbReference type="ARBA" id="ARBA00022737"/>
    </source>
</evidence>
<feature type="domain" description="4Fe-4S Mo/W bis-MGD-type" evidence="11">
    <location>
        <begin position="237"/>
        <end position="293"/>
    </location>
</feature>
<dbReference type="Pfam" id="PF10588">
    <property type="entry name" value="NADH-G_4Fe-4S_3"/>
    <property type="match status" value="1"/>
</dbReference>
<dbReference type="CDD" id="cd02753">
    <property type="entry name" value="MopB_Formate-Dh-H"/>
    <property type="match status" value="1"/>
</dbReference>
<name>A0ABP7CEN3_9ACTN</name>
<dbReference type="SUPFAM" id="SSF54292">
    <property type="entry name" value="2Fe-2S ferredoxin-like"/>
    <property type="match status" value="1"/>
</dbReference>
<dbReference type="Gene3D" id="3.30.70.20">
    <property type="match status" value="1"/>
</dbReference>
<evidence type="ECO:0000259" key="10">
    <source>
        <dbReference type="PROSITE" id="PS51379"/>
    </source>
</evidence>
<dbReference type="InterPro" id="IPR036010">
    <property type="entry name" value="2Fe-2S_ferredoxin-like_sf"/>
</dbReference>
<dbReference type="InterPro" id="IPR006478">
    <property type="entry name" value="Formate_DH_asu"/>
</dbReference>
<feature type="domain" description="4Fe-4S His(Cys)3-ligated-type" evidence="12">
    <location>
        <begin position="96"/>
        <end position="135"/>
    </location>
</feature>
<keyword evidence="2" id="KW-0004">4Fe-4S</keyword>
<evidence type="ECO:0000259" key="9">
    <source>
        <dbReference type="PROSITE" id="PS51085"/>
    </source>
</evidence>
<dbReference type="PROSITE" id="PS51379">
    <property type="entry name" value="4FE4S_FER_2"/>
    <property type="match status" value="2"/>
</dbReference>
<dbReference type="SMART" id="SM00926">
    <property type="entry name" value="Molybdop_Fe4S4"/>
    <property type="match status" value="1"/>
</dbReference>
<dbReference type="SUPFAM" id="SSF54862">
    <property type="entry name" value="4Fe-4S ferredoxins"/>
    <property type="match status" value="1"/>
</dbReference>
<evidence type="ECO:0000256" key="8">
    <source>
        <dbReference type="ARBA" id="ARBA00023014"/>
    </source>
</evidence>
<dbReference type="InterPro" id="IPR006963">
    <property type="entry name" value="Mopterin_OxRdtase_4Fe-4S_dom"/>
</dbReference>
<dbReference type="RefSeq" id="WP_344886397.1">
    <property type="nucleotide sequence ID" value="NZ_BAAAZP010000111.1"/>
</dbReference>
<dbReference type="PANTHER" id="PTHR43105:SF14">
    <property type="entry name" value="FORMATE DEHYDROGENASE H"/>
    <property type="match status" value="1"/>
</dbReference>
<dbReference type="PROSITE" id="PS51839">
    <property type="entry name" value="4FE4S_HC3"/>
    <property type="match status" value="1"/>
</dbReference>
<keyword evidence="7" id="KW-0408">Iron</keyword>
<evidence type="ECO:0000313" key="14">
    <source>
        <dbReference type="Proteomes" id="UP001500902"/>
    </source>
</evidence>
<feature type="domain" description="2Fe-2S ferredoxin-type" evidence="9">
    <location>
        <begin position="18"/>
        <end position="96"/>
    </location>
</feature>
<dbReference type="InterPro" id="IPR001041">
    <property type="entry name" value="2Fe-2S_ferredoxin-type"/>
</dbReference>
<reference evidence="14" key="1">
    <citation type="journal article" date="2019" name="Int. J. Syst. Evol. Microbiol.">
        <title>The Global Catalogue of Microorganisms (GCM) 10K type strain sequencing project: providing services to taxonomists for standard genome sequencing and annotation.</title>
        <authorList>
            <consortium name="The Broad Institute Genomics Platform"/>
            <consortium name="The Broad Institute Genome Sequencing Center for Infectious Disease"/>
            <person name="Wu L."/>
            <person name="Ma J."/>
        </authorList>
    </citation>
    <scope>NUCLEOTIDE SEQUENCE [LARGE SCALE GENOMIC DNA]</scope>
    <source>
        <strain evidence="14">JCM 16904</strain>
    </source>
</reference>
<evidence type="ECO:0000259" key="12">
    <source>
        <dbReference type="PROSITE" id="PS51839"/>
    </source>
</evidence>
<dbReference type="PROSITE" id="PS00198">
    <property type="entry name" value="4FE4S_FER_1"/>
    <property type="match status" value="1"/>
</dbReference>
<dbReference type="InterPro" id="IPR006656">
    <property type="entry name" value="Mopterin_OxRdtase"/>
</dbReference>
<dbReference type="InterPro" id="IPR017896">
    <property type="entry name" value="4Fe4S_Fe-S-bd"/>
</dbReference>
<evidence type="ECO:0000256" key="6">
    <source>
        <dbReference type="ARBA" id="ARBA00023002"/>
    </source>
</evidence>
<evidence type="ECO:0000259" key="11">
    <source>
        <dbReference type="PROSITE" id="PS51669"/>
    </source>
</evidence>
<dbReference type="PROSITE" id="PS51669">
    <property type="entry name" value="4FE4S_MOW_BIS_MGD"/>
    <property type="match status" value="1"/>
</dbReference>
<gene>
    <name evidence="13" type="primary">fdhF_1</name>
    <name evidence="13" type="ORF">GCM10022224_063110</name>
</gene>
<dbReference type="Pfam" id="PF13510">
    <property type="entry name" value="Fer2_4"/>
    <property type="match status" value="1"/>
</dbReference>
<keyword evidence="14" id="KW-1185">Reference proteome</keyword>
<feature type="domain" description="4Fe-4S ferredoxin-type" evidence="10">
    <location>
        <begin position="158"/>
        <end position="189"/>
    </location>
</feature>
<dbReference type="InterPro" id="IPR009010">
    <property type="entry name" value="Asp_de-COase-like_dom_sf"/>
</dbReference>
<dbReference type="Pfam" id="PF00384">
    <property type="entry name" value="Molybdopterin"/>
    <property type="match status" value="1"/>
</dbReference>
<dbReference type="NCBIfam" id="TIGR01591">
    <property type="entry name" value="Fdh-alpha"/>
    <property type="match status" value="1"/>
</dbReference>
<dbReference type="PANTHER" id="PTHR43105">
    <property type="entry name" value="RESPIRATORY NITRATE REDUCTASE"/>
    <property type="match status" value="1"/>
</dbReference>
<dbReference type="PIRSF" id="PIRSF036643">
    <property type="entry name" value="FDH_alpha"/>
    <property type="match status" value="1"/>
</dbReference>
<dbReference type="Pfam" id="PF04879">
    <property type="entry name" value="Molybdop_Fe4S4"/>
    <property type="match status" value="1"/>
</dbReference>
<organism evidence="13 14">
    <name type="scientific">Nonomuraea antimicrobica</name>
    <dbReference type="NCBI Taxonomy" id="561173"/>
    <lineage>
        <taxon>Bacteria</taxon>
        <taxon>Bacillati</taxon>
        <taxon>Actinomycetota</taxon>
        <taxon>Actinomycetes</taxon>
        <taxon>Streptosporangiales</taxon>
        <taxon>Streptosporangiaceae</taxon>
        <taxon>Nonomuraea</taxon>
    </lineage>
</organism>
<dbReference type="Pfam" id="PF12838">
    <property type="entry name" value="Fer4_7"/>
    <property type="match status" value="1"/>
</dbReference>
<keyword evidence="3" id="KW-0001">2Fe-2S</keyword>
<accession>A0ABP7CEN3</accession>
<dbReference type="Gene3D" id="2.40.40.20">
    <property type="match status" value="1"/>
</dbReference>
<keyword evidence="8" id="KW-0411">Iron-sulfur</keyword>
<dbReference type="InterPro" id="IPR017900">
    <property type="entry name" value="4Fe4S_Fe_S_CS"/>
</dbReference>